<protein>
    <recommendedName>
        <fullName evidence="3">DUF4219 domain-containing protein</fullName>
    </recommendedName>
</protein>
<name>A0AAV5MHI6_9ROSI</name>
<proteinExistence type="predicted"/>
<evidence type="ECO:0008006" key="3">
    <source>
        <dbReference type="Google" id="ProtNLM"/>
    </source>
</evidence>
<sequence length="160" mass="18589">MAQFQASQPLEGLSTTRPPFFDGTNYNYWKNRMKVFVLANVPKAWIVTMKGPYVPMKVVGEREVPKEEVEWNDEELGTQPLEVLSTTRPPFFDGTNYNYWKNRMKVFLLANVPKAWIVTMKGPYVPMKVVGEREVPKEEVEWNDEDLGKIMINNKAINML</sequence>
<evidence type="ECO:0000313" key="1">
    <source>
        <dbReference type="EMBL" id="GKV48977.1"/>
    </source>
</evidence>
<gene>
    <name evidence="1" type="ORF">SLEP1_g55749</name>
</gene>
<reference evidence="1 2" key="1">
    <citation type="journal article" date="2021" name="Commun. Biol.">
        <title>The genome of Shorea leprosula (Dipterocarpaceae) highlights the ecological relevance of drought in aseasonal tropical rainforests.</title>
        <authorList>
            <person name="Ng K.K.S."/>
            <person name="Kobayashi M.J."/>
            <person name="Fawcett J.A."/>
            <person name="Hatakeyama M."/>
            <person name="Paape T."/>
            <person name="Ng C.H."/>
            <person name="Ang C.C."/>
            <person name="Tnah L.H."/>
            <person name="Lee C.T."/>
            <person name="Nishiyama T."/>
            <person name="Sese J."/>
            <person name="O'Brien M.J."/>
            <person name="Copetti D."/>
            <person name="Mohd Noor M.I."/>
            <person name="Ong R.C."/>
            <person name="Putra M."/>
            <person name="Sireger I.Z."/>
            <person name="Indrioko S."/>
            <person name="Kosugi Y."/>
            <person name="Izuno A."/>
            <person name="Isagi Y."/>
            <person name="Lee S.L."/>
            <person name="Shimizu K.K."/>
        </authorList>
    </citation>
    <scope>NUCLEOTIDE SEQUENCE [LARGE SCALE GENOMIC DNA]</scope>
    <source>
        <strain evidence="1">214</strain>
    </source>
</reference>
<dbReference type="EMBL" id="BPVZ01000277">
    <property type="protein sequence ID" value="GKV48977.1"/>
    <property type="molecule type" value="Genomic_DNA"/>
</dbReference>
<organism evidence="1 2">
    <name type="scientific">Rubroshorea leprosula</name>
    <dbReference type="NCBI Taxonomy" id="152421"/>
    <lineage>
        <taxon>Eukaryota</taxon>
        <taxon>Viridiplantae</taxon>
        <taxon>Streptophyta</taxon>
        <taxon>Embryophyta</taxon>
        <taxon>Tracheophyta</taxon>
        <taxon>Spermatophyta</taxon>
        <taxon>Magnoliopsida</taxon>
        <taxon>eudicotyledons</taxon>
        <taxon>Gunneridae</taxon>
        <taxon>Pentapetalae</taxon>
        <taxon>rosids</taxon>
        <taxon>malvids</taxon>
        <taxon>Malvales</taxon>
        <taxon>Dipterocarpaceae</taxon>
        <taxon>Rubroshorea</taxon>
    </lineage>
</organism>
<dbReference type="AlphaFoldDB" id="A0AAV5MHI6"/>
<dbReference type="Proteomes" id="UP001054252">
    <property type="component" value="Unassembled WGS sequence"/>
</dbReference>
<comment type="caution">
    <text evidence="1">The sequence shown here is derived from an EMBL/GenBank/DDBJ whole genome shotgun (WGS) entry which is preliminary data.</text>
</comment>
<evidence type="ECO:0000313" key="2">
    <source>
        <dbReference type="Proteomes" id="UP001054252"/>
    </source>
</evidence>
<accession>A0AAV5MHI6</accession>
<keyword evidence="2" id="KW-1185">Reference proteome</keyword>